<keyword evidence="1" id="KW-0472">Membrane</keyword>
<dbReference type="PANTHER" id="PTHR32063:SF24">
    <property type="entry name" value="CATION EFFLUX SYSTEM (ACRB_ACRD_ACRF FAMILY)"/>
    <property type="match status" value="1"/>
</dbReference>
<dbReference type="GO" id="GO:0005886">
    <property type="term" value="C:plasma membrane"/>
    <property type="evidence" value="ECO:0007669"/>
    <property type="project" value="TreeGrafter"/>
</dbReference>
<feature type="transmembrane region" description="Helical" evidence="1">
    <location>
        <begin position="396"/>
        <end position="417"/>
    </location>
</feature>
<dbReference type="OrthoDB" id="9807350at2"/>
<feature type="transmembrane region" description="Helical" evidence="1">
    <location>
        <begin position="942"/>
        <end position="965"/>
    </location>
</feature>
<evidence type="ECO:0000313" key="3">
    <source>
        <dbReference type="Proteomes" id="UP000004622"/>
    </source>
</evidence>
<name>I5BSW2_9HYPH</name>
<dbReference type="Proteomes" id="UP000004622">
    <property type="component" value="Unassembled WGS sequence"/>
</dbReference>
<dbReference type="PATRIC" id="fig|1189611.3.peg.3734"/>
<dbReference type="Gene3D" id="1.20.1640.10">
    <property type="entry name" value="Multidrug efflux transporter AcrB transmembrane domain"/>
    <property type="match status" value="2"/>
</dbReference>
<keyword evidence="1" id="KW-1133">Transmembrane helix</keyword>
<feature type="transmembrane region" description="Helical" evidence="1">
    <location>
        <begin position="438"/>
        <end position="461"/>
    </location>
</feature>
<feature type="transmembrane region" description="Helical" evidence="1">
    <location>
        <begin position="1010"/>
        <end position="1039"/>
    </location>
</feature>
<sequence>MTRRGPLQFFLLNPTLALVLLAACLIGGGVASFNMVRENYPDLAIPQAVIATEWPGASPEQMEKEVTKPIEDAIRALPRLKFYESSSSDSLSLIILQFDADVEIPFAMQELRARISEAESRFPTGVKKPDIQQVSVNDMPVASFVLSGDVGEERLNLHADKLKRRLEELSGVRAVRLQGARPRAVQIRLDTARLASLGIATTTVRDRIRSANRDLAWGELETETATRPIYLAGRAASVTDLRAIQIATLDDGTIIRLGDVAEVFIGLDQEDGTTQVSIDGADFRPAISMSIVKRPGSDTVATIEDVGSRIAEVTSAPDWPASIVITTLNDEREVIRDSFRDVTTNLIQGAAAVFLVLLIALTWREAIVAAIAMPVALLAALVVVDQLGFTLNTLTILGMVIALGLLVDVFILVMEGMHDGLYIRGLGFDDAARATVKAYLMPAIAGQATTVLALLPLMLIGGIDGKFIRLIPLTAISCLVASLGVAFLIAVPLSRFVLAHKVRPTATPVDRATLFLASRVENWLLQGPLRSKGRAAIVIALAFFGFLVSAFLAESLPSILYPKEDRRTLGITVSLPPDATLADAERVALKAGQSLRDLPYFASVTTHAAEKSPFALHTIDEYLLPLYGSNMVGVSVLFKPKDARAIAAYEALPEIRERLVTALSDEPGLKILLSPDLGGATSAAPIQIRLTGDDPKRLHALSKTIQVALAAIPGVNDIRDTIGPFKTETRFTLDPDVLAYHRLNEAEVMQQVRFSLTTDKIDTFKIPGTDPDLDINLGAQHPSRDGQLGGPRRLYELETTPIVTEDGATLLLPLLADMKAAISPRLYLHRDGRRTNTIKAQLAEGTTASSVVERLSPLIADLQANLPAGYKIRWAGEVEATQETFGGARQSLILAGLFVTAILILLFGSFLQPFIIMAMVPIALTGTFIGFSLLAIPMSFPAMIGIIALVGIVVNDAIVMVEVINERRREGKSAREAAALGASDRLRPIVTTSLTTIAGLLPLAFSAPAWYPLCMAVILGLGLATLLVPLLVPCLYVLLSGSSRRHQYGAEAPAPTNESELKGIPS</sequence>
<dbReference type="InterPro" id="IPR027463">
    <property type="entry name" value="AcrB_DN_DC_subdom"/>
</dbReference>
<feature type="transmembrane region" description="Helical" evidence="1">
    <location>
        <begin position="342"/>
        <end position="361"/>
    </location>
</feature>
<dbReference type="PROSITE" id="PS51257">
    <property type="entry name" value="PROKAR_LIPOPROTEIN"/>
    <property type="match status" value="1"/>
</dbReference>
<proteinExistence type="predicted"/>
<dbReference type="Gene3D" id="3.30.70.1320">
    <property type="entry name" value="Multidrug efflux transporter AcrB pore domain like"/>
    <property type="match status" value="1"/>
</dbReference>
<feature type="transmembrane region" description="Helical" evidence="1">
    <location>
        <begin position="918"/>
        <end position="936"/>
    </location>
</feature>
<dbReference type="Pfam" id="PF00873">
    <property type="entry name" value="ACR_tran"/>
    <property type="match status" value="1"/>
</dbReference>
<dbReference type="PRINTS" id="PR00702">
    <property type="entry name" value="ACRIFLAVINRP"/>
</dbReference>
<feature type="transmembrane region" description="Helical" evidence="1">
    <location>
        <begin position="535"/>
        <end position="553"/>
    </location>
</feature>
<dbReference type="SUPFAM" id="SSF82866">
    <property type="entry name" value="Multidrug efflux transporter AcrB transmembrane domain"/>
    <property type="match status" value="2"/>
</dbReference>
<dbReference type="Gene3D" id="3.30.2090.10">
    <property type="entry name" value="Multidrug efflux transporter AcrB TolC docking domain, DN and DC subdomains"/>
    <property type="match status" value="2"/>
</dbReference>
<feature type="transmembrane region" description="Helical" evidence="1">
    <location>
        <begin position="467"/>
        <end position="493"/>
    </location>
</feature>
<dbReference type="RefSeq" id="WP_007009971.1">
    <property type="nucleotide sequence ID" value="NZ_AJXZ01000049.1"/>
</dbReference>
<gene>
    <name evidence="2" type="ORF">A33O_18499</name>
</gene>
<reference evidence="2 3" key="1">
    <citation type="journal article" date="2012" name="J. Bacteriol.">
        <title>Genome Sequence of Nitratireductor aquibiodomus Strain RA22.</title>
        <authorList>
            <person name="Singh A."/>
            <person name="Jangir P.K."/>
            <person name="Kumari C."/>
            <person name="Sharma R."/>
        </authorList>
    </citation>
    <scope>NUCLEOTIDE SEQUENCE [LARGE SCALE GENOMIC DNA]</scope>
    <source>
        <strain evidence="2 3">RA22</strain>
    </source>
</reference>
<feature type="transmembrane region" description="Helical" evidence="1">
    <location>
        <begin position="892"/>
        <end position="911"/>
    </location>
</feature>
<organism evidence="2 3">
    <name type="scientific">Nitratireductor aquibiodomus RA22</name>
    <dbReference type="NCBI Taxonomy" id="1189611"/>
    <lineage>
        <taxon>Bacteria</taxon>
        <taxon>Pseudomonadati</taxon>
        <taxon>Pseudomonadota</taxon>
        <taxon>Alphaproteobacteria</taxon>
        <taxon>Hyphomicrobiales</taxon>
        <taxon>Phyllobacteriaceae</taxon>
        <taxon>Nitratireductor</taxon>
    </lineage>
</organism>
<feature type="transmembrane region" description="Helical" evidence="1">
    <location>
        <begin position="986"/>
        <end position="1004"/>
    </location>
</feature>
<keyword evidence="1" id="KW-0812">Transmembrane</keyword>
<dbReference type="AlphaFoldDB" id="I5BSW2"/>
<dbReference type="Gene3D" id="3.30.70.1440">
    <property type="entry name" value="Multidrug efflux transporter AcrB pore domain"/>
    <property type="match status" value="1"/>
</dbReference>
<feature type="transmembrane region" description="Helical" evidence="1">
    <location>
        <begin position="366"/>
        <end position="384"/>
    </location>
</feature>
<dbReference type="InterPro" id="IPR001036">
    <property type="entry name" value="Acrflvin-R"/>
</dbReference>
<dbReference type="Gene3D" id="3.30.70.1430">
    <property type="entry name" value="Multidrug efflux transporter AcrB pore domain"/>
    <property type="match status" value="2"/>
</dbReference>
<dbReference type="GO" id="GO:0042910">
    <property type="term" value="F:xenobiotic transmembrane transporter activity"/>
    <property type="evidence" value="ECO:0007669"/>
    <property type="project" value="TreeGrafter"/>
</dbReference>
<accession>I5BSW2</accession>
<comment type="caution">
    <text evidence="2">The sequence shown here is derived from an EMBL/GenBank/DDBJ whole genome shotgun (WGS) entry which is preliminary data.</text>
</comment>
<evidence type="ECO:0000256" key="1">
    <source>
        <dbReference type="SAM" id="Phobius"/>
    </source>
</evidence>
<dbReference type="PANTHER" id="PTHR32063">
    <property type="match status" value="1"/>
</dbReference>
<dbReference type="SUPFAM" id="SSF82693">
    <property type="entry name" value="Multidrug efflux transporter AcrB pore domain, PN1, PN2, PC1 and PC2 subdomains"/>
    <property type="match status" value="2"/>
</dbReference>
<dbReference type="SUPFAM" id="SSF82714">
    <property type="entry name" value="Multidrug efflux transporter AcrB TolC docking domain, DN and DC subdomains"/>
    <property type="match status" value="1"/>
</dbReference>
<protein>
    <submittedName>
        <fullName evidence="2">Acriflavin resistance protein</fullName>
    </submittedName>
</protein>
<evidence type="ECO:0000313" key="2">
    <source>
        <dbReference type="EMBL" id="EIM72664.1"/>
    </source>
</evidence>
<dbReference type="EMBL" id="AJXZ01000049">
    <property type="protein sequence ID" value="EIM72664.1"/>
    <property type="molecule type" value="Genomic_DNA"/>
</dbReference>